<organism evidence="13 14">
    <name type="scientific">Aspergillus pseudoviridinutans</name>
    <dbReference type="NCBI Taxonomy" id="1517512"/>
    <lineage>
        <taxon>Eukaryota</taxon>
        <taxon>Fungi</taxon>
        <taxon>Dikarya</taxon>
        <taxon>Ascomycota</taxon>
        <taxon>Pezizomycotina</taxon>
        <taxon>Eurotiomycetes</taxon>
        <taxon>Eurotiomycetidae</taxon>
        <taxon>Eurotiales</taxon>
        <taxon>Aspergillaceae</taxon>
        <taxon>Aspergillus</taxon>
        <taxon>Aspergillus subgen. Fumigati</taxon>
    </lineage>
</organism>
<keyword evidence="8" id="KW-0496">Mitochondrion</keyword>
<dbReference type="GO" id="GO:0005743">
    <property type="term" value="C:mitochondrial inner membrane"/>
    <property type="evidence" value="ECO:0007669"/>
    <property type="project" value="UniProtKB-SubCell"/>
</dbReference>
<feature type="repeat" description="Solcar" evidence="10">
    <location>
        <begin position="1"/>
        <end position="81"/>
    </location>
</feature>
<evidence type="ECO:0000256" key="5">
    <source>
        <dbReference type="ARBA" id="ARBA00022737"/>
    </source>
</evidence>
<evidence type="ECO:0000313" key="13">
    <source>
        <dbReference type="EMBL" id="GIJ92242.1"/>
    </source>
</evidence>
<name>A0A9P3F077_9EURO</name>
<feature type="transmembrane region" description="Helical" evidence="12">
    <location>
        <begin position="52"/>
        <end position="75"/>
    </location>
</feature>
<dbReference type="SUPFAM" id="SSF103506">
    <property type="entry name" value="Mitochondrial carrier"/>
    <property type="match status" value="1"/>
</dbReference>
<evidence type="ECO:0000256" key="12">
    <source>
        <dbReference type="SAM" id="Phobius"/>
    </source>
</evidence>
<dbReference type="GeneID" id="67009828"/>
<keyword evidence="14" id="KW-1185">Reference proteome</keyword>
<sequence>MSSDFWAGYLSGAIGIIIGNPLDVVKVRLQAGGADAAGSTSRNIVSFENVSSLVRGAAAPILGYGALNALLFVAYNRSLLFMDDSVKDPTNPFGVSLYKIWLAGAAGGVASWTVSSPTEFIKCRAQLDTRPGISSWTVAKDIFRTRGLTGLYFGGVITCARDSIGYGFYFWSYEYCKRLMASENDNAHDIALKVLLCGGIAGVTTWASVYPLDMIKTRLQAQTIATTPESRPLIHLQSNPQTLNSYQIAKAAYRSEGLKAFYRGLGICSLRAFIVNAVQGAENRRFEGHRKPELVCSALGSPITGEVRNMWFHVRFRPSLFADWTKEVRCAFKANGNNLKV</sequence>
<dbReference type="PANTHER" id="PTHR45624">
    <property type="entry name" value="MITOCHONDRIAL BASIC AMINO ACIDS TRANSPORTER-RELATED"/>
    <property type="match status" value="1"/>
</dbReference>
<evidence type="ECO:0000256" key="10">
    <source>
        <dbReference type="PROSITE-ProRule" id="PRU00282"/>
    </source>
</evidence>
<comment type="similarity">
    <text evidence="2 11">Belongs to the mitochondrial carrier (TC 2.A.29) family.</text>
</comment>
<evidence type="ECO:0000256" key="6">
    <source>
        <dbReference type="ARBA" id="ARBA00022792"/>
    </source>
</evidence>
<evidence type="ECO:0008006" key="15">
    <source>
        <dbReference type="Google" id="ProtNLM"/>
    </source>
</evidence>
<dbReference type="FunFam" id="1.50.40.10:FF:000184">
    <property type="entry name" value="Mitochondrial carrier protein, putative (AFU_orthologue AFUA_6G12900)"/>
    <property type="match status" value="1"/>
</dbReference>
<dbReference type="InterPro" id="IPR023395">
    <property type="entry name" value="MCP_dom_sf"/>
</dbReference>
<keyword evidence="3 11" id="KW-0813">Transport</keyword>
<dbReference type="InterPro" id="IPR050567">
    <property type="entry name" value="Mitochondrial_Carrier"/>
</dbReference>
<dbReference type="EMBL" id="BHVY01000009">
    <property type="protein sequence ID" value="GIJ92242.1"/>
    <property type="molecule type" value="Genomic_DNA"/>
</dbReference>
<dbReference type="PRINTS" id="PR00926">
    <property type="entry name" value="MITOCARRIER"/>
</dbReference>
<keyword evidence="9 10" id="KW-0472">Membrane</keyword>
<dbReference type="Gene3D" id="1.50.40.10">
    <property type="entry name" value="Mitochondrial carrier domain"/>
    <property type="match status" value="1"/>
</dbReference>
<feature type="transmembrane region" description="Helical" evidence="12">
    <location>
        <begin position="6"/>
        <end position="25"/>
    </location>
</feature>
<feature type="transmembrane region" description="Helical" evidence="12">
    <location>
        <begin position="150"/>
        <end position="170"/>
    </location>
</feature>
<dbReference type="PROSITE" id="PS50920">
    <property type="entry name" value="SOLCAR"/>
    <property type="match status" value="3"/>
</dbReference>
<dbReference type="InterPro" id="IPR018108">
    <property type="entry name" value="MCP_transmembrane"/>
</dbReference>
<dbReference type="Proteomes" id="UP001043456">
    <property type="component" value="Unassembled WGS sequence"/>
</dbReference>
<feature type="repeat" description="Solcar" evidence="10">
    <location>
        <begin position="95"/>
        <end position="179"/>
    </location>
</feature>
<evidence type="ECO:0000256" key="8">
    <source>
        <dbReference type="ARBA" id="ARBA00023128"/>
    </source>
</evidence>
<keyword evidence="5" id="KW-0677">Repeat</keyword>
<feature type="transmembrane region" description="Helical" evidence="12">
    <location>
        <begin position="190"/>
        <end position="212"/>
    </location>
</feature>
<protein>
    <recommendedName>
        <fullName evidence="15">Mitochondrial thiamine pyrophosphate carrier 1</fullName>
    </recommendedName>
</protein>
<gene>
    <name evidence="13" type="ORF">Asppvi_011219</name>
</gene>
<dbReference type="Pfam" id="PF00153">
    <property type="entry name" value="Mito_carr"/>
    <property type="match status" value="3"/>
</dbReference>
<keyword evidence="6" id="KW-0999">Mitochondrion inner membrane</keyword>
<dbReference type="PANTHER" id="PTHR45624:SF10">
    <property type="entry name" value="SLC (SOLUTE CARRIER) HOMOLOG"/>
    <property type="match status" value="1"/>
</dbReference>
<comment type="subcellular location">
    <subcellularLocation>
        <location evidence="1">Mitochondrion inner membrane</location>
        <topology evidence="1">Multi-pass membrane protein</topology>
    </subcellularLocation>
</comment>
<keyword evidence="7 12" id="KW-1133">Transmembrane helix</keyword>
<feature type="transmembrane region" description="Helical" evidence="12">
    <location>
        <begin position="95"/>
        <end position="114"/>
    </location>
</feature>
<evidence type="ECO:0000256" key="2">
    <source>
        <dbReference type="ARBA" id="ARBA00006375"/>
    </source>
</evidence>
<keyword evidence="4 10" id="KW-0812">Transmembrane</keyword>
<evidence type="ECO:0000256" key="4">
    <source>
        <dbReference type="ARBA" id="ARBA00022692"/>
    </source>
</evidence>
<reference evidence="13 14" key="1">
    <citation type="submission" date="2018-10" db="EMBL/GenBank/DDBJ databases">
        <title>Pan-genome distribution and transcriptional activeness of fungal secondary metabolism genes in Aspergillus section Fumigati.</title>
        <authorList>
            <person name="Takahashi H."/>
            <person name="Umemura M."/>
            <person name="Ninomiya A."/>
            <person name="Kusuya Y."/>
            <person name="Urayama S."/>
            <person name="Shimizu M."/>
            <person name="Watanabe A."/>
            <person name="Kamei K."/>
            <person name="Yaguchi T."/>
            <person name="Hagiwara D."/>
        </authorList>
    </citation>
    <scope>NUCLEOTIDE SEQUENCE [LARGE SCALE GENOMIC DNA]</scope>
    <source>
        <strain evidence="13 14">IFM 55266</strain>
    </source>
</reference>
<evidence type="ECO:0000256" key="3">
    <source>
        <dbReference type="ARBA" id="ARBA00022448"/>
    </source>
</evidence>
<evidence type="ECO:0000256" key="1">
    <source>
        <dbReference type="ARBA" id="ARBA00004448"/>
    </source>
</evidence>
<comment type="caution">
    <text evidence="13">The sequence shown here is derived from an EMBL/GenBank/DDBJ whole genome shotgun (WGS) entry which is preliminary data.</text>
</comment>
<dbReference type="InterPro" id="IPR002067">
    <property type="entry name" value="MCP"/>
</dbReference>
<evidence type="ECO:0000256" key="7">
    <source>
        <dbReference type="ARBA" id="ARBA00022989"/>
    </source>
</evidence>
<evidence type="ECO:0000256" key="9">
    <source>
        <dbReference type="ARBA" id="ARBA00023136"/>
    </source>
</evidence>
<dbReference type="AlphaFoldDB" id="A0A9P3F077"/>
<evidence type="ECO:0000313" key="14">
    <source>
        <dbReference type="Proteomes" id="UP001043456"/>
    </source>
</evidence>
<dbReference type="GO" id="GO:0022857">
    <property type="term" value="F:transmembrane transporter activity"/>
    <property type="evidence" value="ECO:0007669"/>
    <property type="project" value="TreeGrafter"/>
</dbReference>
<accession>A0A9P3F077</accession>
<evidence type="ECO:0000256" key="11">
    <source>
        <dbReference type="RuleBase" id="RU000488"/>
    </source>
</evidence>
<dbReference type="RefSeq" id="XP_043162988.1">
    <property type="nucleotide sequence ID" value="XM_043307053.1"/>
</dbReference>
<proteinExistence type="inferred from homology"/>
<feature type="repeat" description="Solcar" evidence="10">
    <location>
        <begin position="189"/>
        <end position="289"/>
    </location>
</feature>
<dbReference type="OrthoDB" id="193856at2759"/>